<reference evidence="1 2" key="1">
    <citation type="submission" date="2023-07" db="EMBL/GenBank/DDBJ databases">
        <title>Sorghum-associated microbial communities from plants grown in Nebraska, USA.</title>
        <authorList>
            <person name="Schachtman D."/>
        </authorList>
    </citation>
    <scope>NUCLEOTIDE SEQUENCE [LARGE SCALE GENOMIC DNA]</scope>
    <source>
        <strain evidence="1 2">596</strain>
    </source>
</reference>
<evidence type="ECO:0000313" key="1">
    <source>
        <dbReference type="EMBL" id="MDR6584179.1"/>
    </source>
</evidence>
<dbReference type="Proteomes" id="UP001260715">
    <property type="component" value="Unassembled WGS sequence"/>
</dbReference>
<accession>A0ABU1PEA3</accession>
<proteinExistence type="predicted"/>
<sequence length="82" mass="9096">MEMRNTALLPINAISMPIAPMKLRKWWTSMDCADVKKPPPQTGGKAWNHRDMLPSAQARKAEIVIAKNAAAARICAAWREPA</sequence>
<name>A0ABU1PEA3_9BURK</name>
<gene>
    <name evidence="1" type="ORF">J2W50_002389</name>
</gene>
<evidence type="ECO:0000313" key="2">
    <source>
        <dbReference type="Proteomes" id="UP001260715"/>
    </source>
</evidence>
<keyword evidence="2" id="KW-1185">Reference proteome</keyword>
<comment type="caution">
    <text evidence="1">The sequence shown here is derived from an EMBL/GenBank/DDBJ whole genome shotgun (WGS) entry which is preliminary data.</text>
</comment>
<organism evidence="1 2">
    <name type="scientific">Herbaspirillum frisingense</name>
    <dbReference type="NCBI Taxonomy" id="92645"/>
    <lineage>
        <taxon>Bacteria</taxon>
        <taxon>Pseudomonadati</taxon>
        <taxon>Pseudomonadota</taxon>
        <taxon>Betaproteobacteria</taxon>
        <taxon>Burkholderiales</taxon>
        <taxon>Oxalobacteraceae</taxon>
        <taxon>Herbaspirillum</taxon>
    </lineage>
</organism>
<protein>
    <submittedName>
        <fullName evidence="1">Gentisate 1,2-dioxygenase</fullName>
    </submittedName>
</protein>
<dbReference type="EMBL" id="JAVDSJ010000003">
    <property type="protein sequence ID" value="MDR6584179.1"/>
    <property type="molecule type" value="Genomic_DNA"/>
</dbReference>